<evidence type="ECO:0000256" key="5">
    <source>
        <dbReference type="ARBA" id="ARBA00022932"/>
    </source>
</evidence>
<dbReference type="Gene3D" id="1.20.272.10">
    <property type="match status" value="1"/>
</dbReference>
<evidence type="ECO:0000256" key="3">
    <source>
        <dbReference type="ARBA" id="ARBA00022695"/>
    </source>
</evidence>
<dbReference type="InterPro" id="IPR005790">
    <property type="entry name" value="DNA_polIII_delta"/>
</dbReference>
<comment type="catalytic activity">
    <reaction evidence="7">
        <text>DNA(n) + a 2'-deoxyribonucleoside 5'-triphosphate = DNA(n+1) + diphosphate</text>
        <dbReference type="Rhea" id="RHEA:22508"/>
        <dbReference type="Rhea" id="RHEA-COMP:17339"/>
        <dbReference type="Rhea" id="RHEA-COMP:17340"/>
        <dbReference type="ChEBI" id="CHEBI:33019"/>
        <dbReference type="ChEBI" id="CHEBI:61560"/>
        <dbReference type="ChEBI" id="CHEBI:173112"/>
        <dbReference type="EC" id="2.7.7.7"/>
    </reaction>
</comment>
<dbReference type="OrthoDB" id="9804983at2"/>
<evidence type="ECO:0000256" key="2">
    <source>
        <dbReference type="ARBA" id="ARBA00022679"/>
    </source>
</evidence>
<dbReference type="PANTHER" id="PTHR34388">
    <property type="entry name" value="DNA POLYMERASE III SUBUNIT DELTA"/>
    <property type="match status" value="1"/>
</dbReference>
<accession>A0A419QY25</accession>
<keyword evidence="3" id="KW-0548">Nucleotidyltransferase</keyword>
<gene>
    <name evidence="8" type="ORF">D6858_14960</name>
</gene>
<comment type="similarity">
    <text evidence="6">Belongs to the DNA polymerase HolA subunit family.</text>
</comment>
<dbReference type="Proteomes" id="UP000284322">
    <property type="component" value="Unassembled WGS sequence"/>
</dbReference>
<evidence type="ECO:0000256" key="6">
    <source>
        <dbReference type="ARBA" id="ARBA00034754"/>
    </source>
</evidence>
<evidence type="ECO:0000256" key="7">
    <source>
        <dbReference type="ARBA" id="ARBA00049244"/>
    </source>
</evidence>
<evidence type="ECO:0000256" key="1">
    <source>
        <dbReference type="ARBA" id="ARBA00012417"/>
    </source>
</evidence>
<dbReference type="PANTHER" id="PTHR34388:SF1">
    <property type="entry name" value="DNA POLYMERASE III SUBUNIT DELTA"/>
    <property type="match status" value="1"/>
</dbReference>
<organism evidence="8 9">
    <name type="scientific">Tsuneonella suprasediminis</name>
    <dbReference type="NCBI Taxonomy" id="2306996"/>
    <lineage>
        <taxon>Bacteria</taxon>
        <taxon>Pseudomonadati</taxon>
        <taxon>Pseudomonadota</taxon>
        <taxon>Alphaproteobacteria</taxon>
        <taxon>Sphingomonadales</taxon>
        <taxon>Erythrobacteraceae</taxon>
        <taxon>Tsuneonella</taxon>
    </lineage>
</organism>
<dbReference type="GO" id="GO:0003677">
    <property type="term" value="F:DNA binding"/>
    <property type="evidence" value="ECO:0007669"/>
    <property type="project" value="InterPro"/>
</dbReference>
<protein>
    <recommendedName>
        <fullName evidence="1">DNA-directed DNA polymerase</fullName>
        <ecNumber evidence="1">2.7.7.7</ecNumber>
    </recommendedName>
</protein>
<name>A0A419QY25_9SPHN</name>
<dbReference type="GO" id="GO:0006261">
    <property type="term" value="P:DNA-templated DNA replication"/>
    <property type="evidence" value="ECO:0007669"/>
    <property type="project" value="TreeGrafter"/>
</dbReference>
<evidence type="ECO:0000313" key="9">
    <source>
        <dbReference type="Proteomes" id="UP000284322"/>
    </source>
</evidence>
<keyword evidence="2" id="KW-0808">Transferase</keyword>
<reference evidence="8 9" key="1">
    <citation type="submission" date="2018-09" db="EMBL/GenBank/DDBJ databases">
        <title>Altererythrobacter sp.Ery1 and Ery12, the genome sequencing of novel strains in genus Alterythrobacter.</title>
        <authorList>
            <person name="Cheng H."/>
            <person name="Wu Y.-H."/>
            <person name="Fang C."/>
            <person name="Xu X.-W."/>
        </authorList>
    </citation>
    <scope>NUCLEOTIDE SEQUENCE [LARGE SCALE GENOMIC DNA]</scope>
    <source>
        <strain evidence="8 9">Ery12</strain>
    </source>
</reference>
<dbReference type="EMBL" id="RAHJ01000022">
    <property type="protein sequence ID" value="RJX65600.1"/>
    <property type="molecule type" value="Genomic_DNA"/>
</dbReference>
<dbReference type="AlphaFoldDB" id="A0A419QY25"/>
<dbReference type="NCBIfam" id="TIGR01128">
    <property type="entry name" value="holA"/>
    <property type="match status" value="1"/>
</dbReference>
<keyword evidence="4" id="KW-0235">DNA replication</keyword>
<dbReference type="SUPFAM" id="SSF52540">
    <property type="entry name" value="P-loop containing nucleoside triphosphate hydrolases"/>
    <property type="match status" value="1"/>
</dbReference>
<dbReference type="GO" id="GO:0009360">
    <property type="term" value="C:DNA polymerase III complex"/>
    <property type="evidence" value="ECO:0007669"/>
    <property type="project" value="TreeGrafter"/>
</dbReference>
<evidence type="ECO:0000256" key="4">
    <source>
        <dbReference type="ARBA" id="ARBA00022705"/>
    </source>
</evidence>
<keyword evidence="9" id="KW-1185">Reference proteome</keyword>
<dbReference type="InterPro" id="IPR027417">
    <property type="entry name" value="P-loop_NTPase"/>
</dbReference>
<sequence>MKATQRDFAAAAPRAARSARVFFFCGPDEAGANAAAQRIAAMLDDPGERVDLAGGDLRRDPVLLDDEARSTSLFAGSRHIFVRASGDEAHDAVANLLAAIDSGEGDPCPVLIVATSATDKARTAKLLEKRDDALVAMFWPPDLNQLRDMVRTMGDEAGLRLSGPMAERIARATGLDVRLAQSEVTKLALYLDAGPEAPVTVDAEALDLIGARTEEDGFMPLVNAVLSGRAAELAGELHRMREMNLNPVGLLLAFERRAAQLAQLDSRLAPGQNPRQFVQAETKARRVFFKDAPDLSDQLSVWRGKRLDRLVSRLVELHRALLANSSASETLLTQALAGIARVGAGARK</sequence>
<dbReference type="EC" id="2.7.7.7" evidence="1"/>
<keyword evidence="5" id="KW-0239">DNA-directed DNA polymerase</keyword>
<dbReference type="InterPro" id="IPR008921">
    <property type="entry name" value="DNA_pol3_clamp-load_cplx_C"/>
</dbReference>
<comment type="caution">
    <text evidence="8">The sequence shown here is derived from an EMBL/GenBank/DDBJ whole genome shotgun (WGS) entry which is preliminary data.</text>
</comment>
<dbReference type="GO" id="GO:0003887">
    <property type="term" value="F:DNA-directed DNA polymerase activity"/>
    <property type="evidence" value="ECO:0007669"/>
    <property type="project" value="UniProtKB-KW"/>
</dbReference>
<dbReference type="SUPFAM" id="SSF48019">
    <property type="entry name" value="post-AAA+ oligomerization domain-like"/>
    <property type="match status" value="1"/>
</dbReference>
<proteinExistence type="inferred from homology"/>
<dbReference type="RefSeq" id="WP_120112456.1">
    <property type="nucleotide sequence ID" value="NZ_RAHJ01000022.1"/>
</dbReference>
<evidence type="ECO:0000313" key="8">
    <source>
        <dbReference type="EMBL" id="RJX65600.1"/>
    </source>
</evidence>